<dbReference type="SUPFAM" id="SSF48726">
    <property type="entry name" value="Immunoglobulin"/>
    <property type="match status" value="1"/>
</dbReference>
<dbReference type="PROSITE" id="PS51021">
    <property type="entry name" value="BAR"/>
    <property type="match status" value="1"/>
</dbReference>
<sequence length="1853" mass="208020">MAEIKTGIFAKNVQKKLNRAQEKVLQKLGKADETKDEQFEQCVQNFKRQESEGTRLQREMKAYIAAVKGMQQASMNLTESLHEVYEPDWHGKDDVMSMGKSCDELWEDFHQKLVDSTILALDTYLAQFPDIKVRVAKRSRKLIDYDSARHHFETMQTSAIKNERKIAKAEEDLKKAQKVFDDLNVDLQDVLPNLWDSRVGFYVDTFKSVSSLEAKFHREISIFCHKLYEVMNKLAEQHSDKMFTIQGAPSDSGPLRLARTPTPPEDESPEGSATASPNHTLRLTSPGPPRPKSPSQLKMGPPKPPPPKVTPTKELPQEKIINLFDGGFPEINVTSPQTTENPTESLLDLDFDPFKPDNTTLGQTQLPASQASDAGFNTSWTADFGSAAQDLGDVQPATDGQGWPPAEVWPTDTVPQEEATCKVRTWDTKYYKEPNPECEECALRSFNIAPPFKQKPVQKGTEENWALGQSASDTDFFAWTWDKEEWSTEIKTTCLDNSGTEKSMPGIKFMNKFGHKITEATEASGWGLHTEEKGYNSKWFLTGPGQKSRWINADNELDVGNKGLETEQDVTSRNLNQEASENHTESYILEQSTTAATNYVGNNFIAYCNCLATTESTKSNDGTEIRHHNTNYVSTADTNHSTEQNKSVDISVSKLSESKLCSKPFCRFKWEPFDLGPDLFSSLEEDQFDTGNDLLANLEEGLSCPGNCQNVNNIASDFIPRGVIFGFECQNTNGYSTDSAFDPFQAGYMQATEITPDPSDSVINWEQVACEILQDPIASETVVNEHNQDPFTSNAKEGPFVSKTIQDPFVSKTIEDYFVIETIQDSVASETNQDLLDRMTFQDSFACETNWDTFTNENNQEPFPSMYEKDLLVIETIQEPFASENNQNPFNCETVQNPFDGKTVQDPFAFETVYDTFPCETNWDPFDNGNNKDPLTTKTEKDHFVSDTIQEPFTSETNQNKCASETNQDCFVSENNQDLFDCKTVKDTSASESNWDTFAYEDNQDLFTSKAKEDTFVETNQGHFFSLQNTFASESVQDIFDSKTYQDCFNNETIQDPFESKNVQDLYASETNWNLFASKHNQDFFPRETKQDLFVSETNQDSFASKNKDPFTESNQNHVATENNPNDFVSESYQDCFANETHQDHFLTDNKQVPLASKINQHTVDSMINLNIFSVRNNQEYFTTVTNQDLLFSGTSQPPDIKETTQNPLDSGGIHKWTDTINGQTKGKVDFSRKRFPQWAFFSLTPSKTESSSSFFLSDGQGDIIKGWLEDSGSIQDPFNTCSGRNNILNPKTTAMKKTCSVKETENSDLSEDEVANQRYGILYQEIDAEKNESEAPGGTETCTEAAEVAPEEVEQKTKEVYLSQSPENDSSFSAETTAEPAETTVSSIVESSDAAETIEAEQAETIETIPEGETGSVETKAEDETVILEVKPEEETDTIEVEPEGQTGTVEVKPGDEANRRGPSKNFEEEEKMAIPFVVIEPASSNEGDDDRDGDILSPVAASGDGVTPDSQTAKDISSSGMPPGFLYKVETMHDFEAANPDELDLKRGDIVLVVPTELVEDQDAGWLTGMRESDWLHHGASAQKGLFPENFIQRLGCISGQFTHERPYVFALRHRSKGISCTVDSSVTLSSTPIHWYRQKPQEALQRILYFPAGSSKATVESGFSGRFQTSEKKGVFSVTISDIEDGDAGIYYCALWQGDTGSENQGKAREGNQEHCKAREGSEDKSKRTTSVLHRAKRRFYSSTGMERHAQSSKRQSQVRILLQRKMPVVVTGIKLRWVHLYSRAVDGPQTRLWRAKLLWLAEEGAILTLLVIPTPLDMFGNTDRELDEALKPNGVIKPQLHFRKHNWKR</sequence>
<gene>
    <name evidence="13" type="ORF">Baya_5026</name>
</gene>
<evidence type="ECO:0000256" key="1">
    <source>
        <dbReference type="ARBA" id="ARBA00004308"/>
    </source>
</evidence>
<dbReference type="Gene3D" id="2.60.40.10">
    <property type="entry name" value="Immunoglobulins"/>
    <property type="match status" value="1"/>
</dbReference>
<dbReference type="PRINTS" id="PR01252">
    <property type="entry name" value="AMPHIPHYSIN1"/>
</dbReference>
<dbReference type="InterPro" id="IPR036179">
    <property type="entry name" value="Ig-like_dom_sf"/>
</dbReference>
<dbReference type="InterPro" id="IPR001452">
    <property type="entry name" value="SH3_domain"/>
</dbReference>
<dbReference type="SUPFAM" id="SSF50044">
    <property type="entry name" value="SH3-domain"/>
    <property type="match status" value="1"/>
</dbReference>
<evidence type="ECO:0000256" key="5">
    <source>
        <dbReference type="ARBA" id="ARBA00023054"/>
    </source>
</evidence>
<dbReference type="GO" id="GO:0005886">
    <property type="term" value="C:plasma membrane"/>
    <property type="evidence" value="ECO:0007669"/>
    <property type="project" value="TreeGrafter"/>
</dbReference>
<organism evidence="13 14">
    <name type="scientific">Bagarius yarrelli</name>
    <name type="common">Goonch</name>
    <name type="synonym">Bagrus yarrelli</name>
    <dbReference type="NCBI Taxonomy" id="175774"/>
    <lineage>
        <taxon>Eukaryota</taxon>
        <taxon>Metazoa</taxon>
        <taxon>Chordata</taxon>
        <taxon>Craniata</taxon>
        <taxon>Vertebrata</taxon>
        <taxon>Euteleostomi</taxon>
        <taxon>Actinopterygii</taxon>
        <taxon>Neopterygii</taxon>
        <taxon>Teleostei</taxon>
        <taxon>Ostariophysi</taxon>
        <taxon>Siluriformes</taxon>
        <taxon>Sisoridae</taxon>
        <taxon>Sisorinae</taxon>
        <taxon>Bagarius</taxon>
    </lineage>
</organism>
<keyword evidence="4" id="KW-0963">Cytoplasm</keyword>
<feature type="coiled-coil region" evidence="8">
    <location>
        <begin position="159"/>
        <end position="186"/>
    </location>
</feature>
<dbReference type="InterPro" id="IPR013783">
    <property type="entry name" value="Ig-like_fold"/>
</dbReference>
<feature type="compositionally biased region" description="Acidic residues" evidence="9">
    <location>
        <begin position="1433"/>
        <end position="1444"/>
    </location>
</feature>
<evidence type="ECO:0000313" key="14">
    <source>
        <dbReference type="Proteomes" id="UP000319801"/>
    </source>
</evidence>
<dbReference type="InterPro" id="IPR007110">
    <property type="entry name" value="Ig-like_dom"/>
</dbReference>
<feature type="coiled-coil region" evidence="8">
    <location>
        <begin position="10"/>
        <end position="37"/>
    </location>
</feature>
<feature type="domain" description="BAR" evidence="12">
    <location>
        <begin position="24"/>
        <end position="240"/>
    </location>
</feature>
<evidence type="ECO:0000256" key="4">
    <source>
        <dbReference type="ARBA" id="ARBA00022490"/>
    </source>
</evidence>
<evidence type="ECO:0000256" key="2">
    <source>
        <dbReference type="ARBA" id="ARBA00004496"/>
    </source>
</evidence>
<dbReference type="InterPro" id="IPR013106">
    <property type="entry name" value="Ig_V-set"/>
</dbReference>
<dbReference type="Gene3D" id="1.20.1270.60">
    <property type="entry name" value="Arfaptin homology (AH) domain/BAR domain"/>
    <property type="match status" value="1"/>
</dbReference>
<comment type="caution">
    <text evidence="13">The sequence shown here is derived from an EMBL/GenBank/DDBJ whole genome shotgun (WGS) entry which is preliminary data.</text>
</comment>
<dbReference type="GO" id="GO:0005543">
    <property type="term" value="F:phospholipid binding"/>
    <property type="evidence" value="ECO:0007669"/>
    <property type="project" value="TreeGrafter"/>
</dbReference>
<feature type="domain" description="SH3" evidence="10">
    <location>
        <begin position="1526"/>
        <end position="1599"/>
    </location>
</feature>
<feature type="region of interest" description="Disordered" evidence="9">
    <location>
        <begin position="393"/>
        <end position="415"/>
    </location>
</feature>
<feature type="region of interest" description="Disordered" evidence="9">
    <location>
        <begin position="1706"/>
        <end position="1734"/>
    </location>
</feature>
<feature type="domain" description="Ig-like" evidence="11">
    <location>
        <begin position="1621"/>
        <end position="1712"/>
    </location>
</feature>
<dbReference type="PRINTS" id="PR01251">
    <property type="entry name" value="AMPHIPHYSIN"/>
</dbReference>
<dbReference type="InterPro" id="IPR003005">
    <property type="entry name" value="Amphiphysin"/>
</dbReference>
<protein>
    <submittedName>
        <fullName evidence="13">Amphiphysin</fullName>
    </submittedName>
</protein>
<dbReference type="OrthoDB" id="446293at2759"/>
<evidence type="ECO:0000313" key="13">
    <source>
        <dbReference type="EMBL" id="TSK82130.1"/>
    </source>
</evidence>
<feature type="compositionally biased region" description="Low complexity" evidence="9">
    <location>
        <begin position="1371"/>
        <end position="1388"/>
    </location>
</feature>
<dbReference type="InterPro" id="IPR004148">
    <property type="entry name" value="BAR_dom"/>
</dbReference>
<keyword evidence="6" id="KW-0472">Membrane</keyword>
<dbReference type="EMBL" id="VCAZ01000021">
    <property type="protein sequence ID" value="TSK82130.1"/>
    <property type="molecule type" value="Genomic_DNA"/>
</dbReference>
<comment type="subcellular location">
    <subcellularLocation>
        <location evidence="2">Cytoplasm</location>
    </subcellularLocation>
    <subcellularLocation>
        <location evidence="1">Endomembrane system</location>
    </subcellularLocation>
</comment>
<dbReference type="PROSITE" id="PS50835">
    <property type="entry name" value="IG_LIKE"/>
    <property type="match status" value="1"/>
</dbReference>
<dbReference type="GO" id="GO:0008021">
    <property type="term" value="C:synaptic vesicle"/>
    <property type="evidence" value="ECO:0007669"/>
    <property type="project" value="TreeGrafter"/>
</dbReference>
<evidence type="ECO:0000256" key="3">
    <source>
        <dbReference type="ARBA" id="ARBA00022443"/>
    </source>
</evidence>
<keyword evidence="5 8" id="KW-0175">Coiled coil</keyword>
<evidence type="ECO:0000256" key="9">
    <source>
        <dbReference type="SAM" id="MobiDB-lite"/>
    </source>
</evidence>
<dbReference type="Proteomes" id="UP000319801">
    <property type="component" value="Unassembled WGS sequence"/>
</dbReference>
<dbReference type="SMART" id="SM00326">
    <property type="entry name" value="SH3"/>
    <property type="match status" value="1"/>
</dbReference>
<evidence type="ECO:0000259" key="12">
    <source>
        <dbReference type="PROSITE" id="PS51021"/>
    </source>
</evidence>
<dbReference type="InterPro" id="IPR003017">
    <property type="entry name" value="Amphiphysin_1"/>
</dbReference>
<dbReference type="InterPro" id="IPR036028">
    <property type="entry name" value="SH3-like_dom_sf"/>
</dbReference>
<reference evidence="13 14" key="1">
    <citation type="journal article" date="2019" name="Genome Biol. Evol.">
        <title>Whole-Genome Sequencing of the Giant Devil Catfish, Bagarius yarrelli.</title>
        <authorList>
            <person name="Jiang W."/>
            <person name="Lv Y."/>
            <person name="Cheng L."/>
            <person name="Yang K."/>
            <person name="Chao B."/>
            <person name="Wang X."/>
            <person name="Li Y."/>
            <person name="Pan X."/>
            <person name="You X."/>
            <person name="Zhang Y."/>
            <person name="Yang J."/>
            <person name="Li J."/>
            <person name="Zhang X."/>
            <person name="Liu S."/>
            <person name="Sun C."/>
            <person name="Yang J."/>
            <person name="Shi Q."/>
        </authorList>
    </citation>
    <scope>NUCLEOTIDE SEQUENCE [LARGE SCALE GENOMIC DNA]</scope>
    <source>
        <strain evidence="13">JWS20170419001</strain>
        <tissue evidence="13">Muscle</tissue>
    </source>
</reference>
<dbReference type="CDD" id="cd07611">
    <property type="entry name" value="BAR_Amphiphysin_I_II"/>
    <property type="match status" value="1"/>
</dbReference>
<dbReference type="SUPFAM" id="SSF103657">
    <property type="entry name" value="BAR/IMD domain-like"/>
    <property type="match status" value="1"/>
</dbReference>
<accession>A0A556TV46</accession>
<evidence type="ECO:0000256" key="6">
    <source>
        <dbReference type="ARBA" id="ARBA00023136"/>
    </source>
</evidence>
<dbReference type="Gene3D" id="2.30.30.40">
    <property type="entry name" value="SH3 Domains"/>
    <property type="match status" value="1"/>
</dbReference>
<dbReference type="GO" id="GO:0048488">
    <property type="term" value="P:synaptic vesicle endocytosis"/>
    <property type="evidence" value="ECO:0007669"/>
    <property type="project" value="TreeGrafter"/>
</dbReference>
<evidence type="ECO:0000256" key="7">
    <source>
        <dbReference type="PROSITE-ProRule" id="PRU00192"/>
    </source>
</evidence>
<feature type="compositionally biased region" description="Polar residues" evidence="9">
    <location>
        <begin position="271"/>
        <end position="283"/>
    </location>
</feature>
<feature type="compositionally biased region" description="Basic and acidic residues" evidence="9">
    <location>
        <begin position="1709"/>
        <end position="1730"/>
    </location>
</feature>
<proteinExistence type="predicted"/>
<dbReference type="Pfam" id="PF07686">
    <property type="entry name" value="V-set"/>
    <property type="match status" value="1"/>
</dbReference>
<evidence type="ECO:0000259" key="10">
    <source>
        <dbReference type="PROSITE" id="PS50002"/>
    </source>
</evidence>
<feature type="region of interest" description="Disordered" evidence="9">
    <location>
        <begin position="244"/>
        <end position="314"/>
    </location>
</feature>
<dbReference type="FunFam" id="1.20.1270.60:FF:000013">
    <property type="entry name" value="Amphiphysin isoform 2"/>
    <property type="match status" value="1"/>
</dbReference>
<dbReference type="PANTHER" id="PTHR46514:SF2">
    <property type="entry name" value="AMPHIPHYSIN"/>
    <property type="match status" value="1"/>
</dbReference>
<feature type="region of interest" description="Disordered" evidence="9">
    <location>
        <begin position="1102"/>
        <end position="1126"/>
    </location>
</feature>
<dbReference type="SMART" id="SM00406">
    <property type="entry name" value="IGv"/>
    <property type="match status" value="1"/>
</dbReference>
<feature type="compositionally biased region" description="Polar residues" evidence="9">
    <location>
        <begin position="1510"/>
        <end position="1521"/>
    </location>
</feature>
<feature type="compositionally biased region" description="Polar residues" evidence="9">
    <location>
        <begin position="1112"/>
        <end position="1126"/>
    </location>
</feature>
<dbReference type="Pfam" id="PF03114">
    <property type="entry name" value="BAR"/>
    <property type="match status" value="1"/>
</dbReference>
<feature type="region of interest" description="Disordered" evidence="9">
    <location>
        <begin position="1194"/>
        <end position="1214"/>
    </location>
</feature>
<feature type="compositionally biased region" description="Polar residues" evidence="9">
    <location>
        <begin position="1194"/>
        <end position="1209"/>
    </location>
</feature>
<name>A0A556TV46_BAGYA</name>
<evidence type="ECO:0000256" key="8">
    <source>
        <dbReference type="SAM" id="Coils"/>
    </source>
</evidence>
<evidence type="ECO:0000259" key="11">
    <source>
        <dbReference type="PROSITE" id="PS50835"/>
    </source>
</evidence>
<feature type="region of interest" description="Disordered" evidence="9">
    <location>
        <begin position="1484"/>
        <end position="1521"/>
    </location>
</feature>
<dbReference type="PROSITE" id="PS50002">
    <property type="entry name" value="SH3"/>
    <property type="match status" value="1"/>
</dbReference>
<dbReference type="InterPro" id="IPR027267">
    <property type="entry name" value="AH/BAR_dom_sf"/>
</dbReference>
<feature type="region of interest" description="Disordered" evidence="9">
    <location>
        <begin position="1352"/>
        <end position="1472"/>
    </location>
</feature>
<keyword evidence="14" id="KW-1185">Reference proteome</keyword>
<dbReference type="PANTHER" id="PTHR46514">
    <property type="entry name" value="AMPHIPHYSIN"/>
    <property type="match status" value="1"/>
</dbReference>
<dbReference type="SMART" id="SM00721">
    <property type="entry name" value="BAR"/>
    <property type="match status" value="1"/>
</dbReference>
<keyword evidence="3 7" id="KW-0728">SH3 domain</keyword>
<feature type="compositionally biased region" description="Low complexity" evidence="9">
    <location>
        <begin position="1406"/>
        <end position="1416"/>
    </location>
</feature>